<organism evidence="1 2">
    <name type="scientific">Pleurodeles waltl</name>
    <name type="common">Iberian ribbed newt</name>
    <dbReference type="NCBI Taxonomy" id="8319"/>
    <lineage>
        <taxon>Eukaryota</taxon>
        <taxon>Metazoa</taxon>
        <taxon>Chordata</taxon>
        <taxon>Craniata</taxon>
        <taxon>Vertebrata</taxon>
        <taxon>Euteleostomi</taxon>
        <taxon>Amphibia</taxon>
        <taxon>Batrachia</taxon>
        <taxon>Caudata</taxon>
        <taxon>Salamandroidea</taxon>
        <taxon>Salamandridae</taxon>
        <taxon>Pleurodelinae</taxon>
        <taxon>Pleurodeles</taxon>
    </lineage>
</organism>
<dbReference type="EMBL" id="JANPWB010000009">
    <property type="protein sequence ID" value="KAJ1152360.1"/>
    <property type="molecule type" value="Genomic_DNA"/>
</dbReference>
<evidence type="ECO:0000313" key="2">
    <source>
        <dbReference type="Proteomes" id="UP001066276"/>
    </source>
</evidence>
<gene>
    <name evidence="1" type="ORF">NDU88_005135</name>
</gene>
<accession>A0AAV7RNF1</accession>
<reference evidence="1" key="1">
    <citation type="journal article" date="2022" name="bioRxiv">
        <title>Sequencing and chromosome-scale assembly of the giantPleurodeles waltlgenome.</title>
        <authorList>
            <person name="Brown T."/>
            <person name="Elewa A."/>
            <person name="Iarovenko S."/>
            <person name="Subramanian E."/>
            <person name="Araus A.J."/>
            <person name="Petzold A."/>
            <person name="Susuki M."/>
            <person name="Suzuki K.-i.T."/>
            <person name="Hayashi T."/>
            <person name="Toyoda A."/>
            <person name="Oliveira C."/>
            <person name="Osipova E."/>
            <person name="Leigh N.D."/>
            <person name="Simon A."/>
            <person name="Yun M.H."/>
        </authorList>
    </citation>
    <scope>NUCLEOTIDE SEQUENCE</scope>
    <source>
        <strain evidence="1">20211129_DDA</strain>
        <tissue evidence="1">Liver</tissue>
    </source>
</reference>
<name>A0AAV7RNF1_PLEWA</name>
<comment type="caution">
    <text evidence="1">The sequence shown here is derived from an EMBL/GenBank/DDBJ whole genome shotgun (WGS) entry which is preliminary data.</text>
</comment>
<sequence>MPGPAAASSSVQMGKDCVAYLLIKHGAHAGVAEEVQVGKSGSGLDLSDARVTRGVDLEQDLSEEEVRDAIRELLSSKATGSSGLPIELYKCVATDSAKHMLNMLGVLKLRIGSGPQGSLIRPA</sequence>
<proteinExistence type="predicted"/>
<dbReference type="AlphaFoldDB" id="A0AAV7RNF1"/>
<evidence type="ECO:0000313" key="1">
    <source>
        <dbReference type="EMBL" id="KAJ1152360.1"/>
    </source>
</evidence>
<keyword evidence="2" id="KW-1185">Reference proteome</keyword>
<protein>
    <submittedName>
        <fullName evidence="1">Uncharacterized protein</fullName>
    </submittedName>
</protein>
<dbReference type="Proteomes" id="UP001066276">
    <property type="component" value="Chromosome 5"/>
</dbReference>